<dbReference type="InterPro" id="IPR046906">
    <property type="entry name" value="Mab-21_HhH/H2TH-like"/>
</dbReference>
<dbReference type="SMART" id="SM01265">
    <property type="entry name" value="Mab-21"/>
    <property type="match status" value="1"/>
</dbReference>
<dbReference type="InterPro" id="IPR024810">
    <property type="entry name" value="MAB21L/cGLR"/>
</dbReference>
<accession>A0A7K5IAN2</accession>
<keyword evidence="9" id="KW-1185">Reference proteome</keyword>
<dbReference type="Proteomes" id="UP000549499">
    <property type="component" value="Unassembled WGS sequence"/>
</dbReference>
<comment type="subcellular location">
    <subcellularLocation>
        <location evidence="1">Membrane</location>
        <topology evidence="1">Single-pass type I membrane protein</topology>
    </subcellularLocation>
</comment>
<evidence type="ECO:0000256" key="2">
    <source>
        <dbReference type="ARBA" id="ARBA00005554"/>
    </source>
</evidence>
<keyword evidence="3" id="KW-0812">Transmembrane</keyword>
<evidence type="ECO:0000256" key="4">
    <source>
        <dbReference type="ARBA" id="ARBA00022729"/>
    </source>
</evidence>
<proteinExistence type="inferred from homology"/>
<sequence length="338" mass="38364">AEDLVLSFIQNIRKKSSNSFFPVLQAPIGVGSAFEGWSSSKDGPVYRFLVPLKPPCGHAFHLEPSTAGEMPPRTFRIRMELVCTCTTEQQVEKVRCFLHQSEEEPWGNQAFRHLHPLCTGSYLDVKRTARWLNQNVKAVWKAVPQLVQCCPTVLPSSCSCKFQVVKGGEKILTIEMIFGVQLGNSDVFLSSQPAEATFTRSTMWTESYAVAEVKFFRHMTWALPNNCHLKCLQACAHLLTSRSFSTYTFKTVVMHLLTTTIFSSQNSSNLLQQLECIILYLHYCLKEKCLNHFFIGNENMLEEIVLAAGQMSEPLNLFQHFAQNPFAYAQACREFKQL</sequence>
<evidence type="ECO:0000313" key="9">
    <source>
        <dbReference type="Proteomes" id="UP000549499"/>
    </source>
</evidence>
<dbReference type="PRINTS" id="PR02107">
    <property type="entry name" value="INOS145TPRIP"/>
</dbReference>
<comment type="caution">
    <text evidence="8">The sequence shown here is derived from an EMBL/GenBank/DDBJ whole genome shotgun (WGS) entry which is preliminary data.</text>
</comment>
<dbReference type="Pfam" id="PF20266">
    <property type="entry name" value="Mab-21_C"/>
    <property type="match status" value="1"/>
</dbReference>
<evidence type="ECO:0000256" key="6">
    <source>
        <dbReference type="ARBA" id="ARBA00023136"/>
    </source>
</evidence>
<dbReference type="InterPro" id="IPR026250">
    <property type="entry name" value="ITPRIP-like"/>
</dbReference>
<gene>
    <name evidence="8" type="primary">Itpripl1_3</name>
    <name evidence="8" type="ORF">CROSUL_R05832</name>
</gene>
<evidence type="ECO:0000256" key="5">
    <source>
        <dbReference type="ARBA" id="ARBA00022989"/>
    </source>
</evidence>
<protein>
    <submittedName>
        <fullName evidence="8">IPIL1 protein</fullName>
    </submittedName>
</protein>
<dbReference type="OrthoDB" id="9034619at2759"/>
<evidence type="ECO:0000256" key="1">
    <source>
        <dbReference type="ARBA" id="ARBA00004479"/>
    </source>
</evidence>
<keyword evidence="6" id="KW-0472">Membrane</keyword>
<evidence type="ECO:0000313" key="8">
    <source>
        <dbReference type="EMBL" id="NWS78668.1"/>
    </source>
</evidence>
<organism evidence="8 9">
    <name type="scientific">Crotophaga sulcirostris</name>
    <name type="common">Groove-billed ani</name>
    <dbReference type="NCBI Taxonomy" id="33598"/>
    <lineage>
        <taxon>Eukaryota</taxon>
        <taxon>Metazoa</taxon>
        <taxon>Chordata</taxon>
        <taxon>Craniata</taxon>
        <taxon>Vertebrata</taxon>
        <taxon>Euteleostomi</taxon>
        <taxon>Archelosauria</taxon>
        <taxon>Archosauria</taxon>
        <taxon>Dinosauria</taxon>
        <taxon>Saurischia</taxon>
        <taxon>Theropoda</taxon>
        <taxon>Coelurosauria</taxon>
        <taxon>Aves</taxon>
        <taxon>Neognathae</taxon>
        <taxon>Neoaves</taxon>
        <taxon>Otidimorphae</taxon>
        <taxon>Cuculiformes</taxon>
        <taxon>Crotophagidae</taxon>
        <taxon>Crotophaga</taxon>
    </lineage>
</organism>
<dbReference type="PANTHER" id="PTHR10656">
    <property type="entry name" value="CELL FATE DETERMINING PROTEIN MAB21-RELATED"/>
    <property type="match status" value="1"/>
</dbReference>
<reference evidence="8 9" key="1">
    <citation type="submission" date="2019-09" db="EMBL/GenBank/DDBJ databases">
        <title>Bird 10,000 Genomes (B10K) Project - Family phase.</title>
        <authorList>
            <person name="Zhang G."/>
        </authorList>
    </citation>
    <scope>NUCLEOTIDE SEQUENCE [LARGE SCALE GENOMIC DNA]</scope>
    <source>
        <strain evidence="8">B10K-DU-003-44</strain>
        <tissue evidence="8">Muscle</tissue>
    </source>
</reference>
<evidence type="ECO:0000259" key="7">
    <source>
        <dbReference type="Pfam" id="PF20266"/>
    </source>
</evidence>
<dbReference type="EMBL" id="VYZB01001516">
    <property type="protein sequence ID" value="NWS78668.1"/>
    <property type="molecule type" value="Genomic_DNA"/>
</dbReference>
<keyword evidence="5" id="KW-1133">Transmembrane helix</keyword>
<dbReference type="Gene3D" id="1.10.1410.40">
    <property type="match status" value="1"/>
</dbReference>
<dbReference type="GO" id="GO:0016020">
    <property type="term" value="C:membrane"/>
    <property type="evidence" value="ECO:0007669"/>
    <property type="project" value="UniProtKB-SubCell"/>
</dbReference>
<feature type="non-terminal residue" evidence="8">
    <location>
        <position position="1"/>
    </location>
</feature>
<keyword evidence="4" id="KW-0732">Signal</keyword>
<comment type="similarity">
    <text evidence="2">Belongs to the ITPRIP family.</text>
</comment>
<dbReference type="PANTHER" id="PTHR10656:SF40">
    <property type="entry name" value="INOSITOL 1,4,5-TRISPHOSPHATE RECEPTOR-INTERACTING PROTEIN-LIKE 1"/>
    <property type="match status" value="1"/>
</dbReference>
<feature type="domain" description="Mab-21-like HhH/H2TH-like" evidence="7">
    <location>
        <begin position="240"/>
        <end position="304"/>
    </location>
</feature>
<dbReference type="AlphaFoldDB" id="A0A7K5IAN2"/>
<name>A0A7K5IAN2_CROSL</name>
<feature type="non-terminal residue" evidence="8">
    <location>
        <position position="338"/>
    </location>
</feature>
<evidence type="ECO:0000256" key="3">
    <source>
        <dbReference type="ARBA" id="ARBA00022692"/>
    </source>
</evidence>